<reference evidence="1 2" key="1">
    <citation type="submission" date="2020-10" db="EMBL/GenBank/DDBJ databases">
        <title>The Coptis chinensis genome and diversification of protoberbering-type alkaloids.</title>
        <authorList>
            <person name="Wang B."/>
            <person name="Shu S."/>
            <person name="Song C."/>
            <person name="Liu Y."/>
        </authorList>
    </citation>
    <scope>NUCLEOTIDE SEQUENCE [LARGE SCALE GENOMIC DNA]</scope>
    <source>
        <strain evidence="1">HL-2020</strain>
        <tissue evidence="1">Leaf</tissue>
    </source>
</reference>
<dbReference type="Proteomes" id="UP000631114">
    <property type="component" value="Unassembled WGS sequence"/>
</dbReference>
<comment type="caution">
    <text evidence="1">The sequence shown here is derived from an EMBL/GenBank/DDBJ whole genome shotgun (WGS) entry which is preliminary data.</text>
</comment>
<gene>
    <name evidence="1" type="ORF">IFM89_008387</name>
</gene>
<dbReference type="InterPro" id="IPR007750">
    <property type="entry name" value="DUF674"/>
</dbReference>
<evidence type="ECO:0000313" key="1">
    <source>
        <dbReference type="EMBL" id="KAF9596228.1"/>
    </source>
</evidence>
<dbReference type="EMBL" id="JADFTS010000007">
    <property type="protein sequence ID" value="KAF9596228.1"/>
    <property type="molecule type" value="Genomic_DNA"/>
</dbReference>
<dbReference type="AlphaFoldDB" id="A0A835LHX8"/>
<organism evidence="1 2">
    <name type="scientific">Coptis chinensis</name>
    <dbReference type="NCBI Taxonomy" id="261450"/>
    <lineage>
        <taxon>Eukaryota</taxon>
        <taxon>Viridiplantae</taxon>
        <taxon>Streptophyta</taxon>
        <taxon>Embryophyta</taxon>
        <taxon>Tracheophyta</taxon>
        <taxon>Spermatophyta</taxon>
        <taxon>Magnoliopsida</taxon>
        <taxon>Ranunculales</taxon>
        <taxon>Ranunculaceae</taxon>
        <taxon>Coptidoideae</taxon>
        <taxon>Coptis</taxon>
    </lineage>
</organism>
<dbReference type="PANTHER" id="PTHR33103:SF27">
    <property type="entry name" value="OS04G0594700 PROTEIN"/>
    <property type="match status" value="1"/>
</dbReference>
<name>A0A835LHX8_9MAGN</name>
<keyword evidence="2" id="KW-1185">Reference proteome</keyword>
<accession>A0A835LHX8</accession>
<protein>
    <submittedName>
        <fullName evidence="1">Uncharacterized protein</fullName>
    </submittedName>
</protein>
<sequence length="467" mass="51551">MASNLSISIKLLVDKKKNRVLYAESDHAFVDILFSFLTLPMGTITRLLCTKSSVSEIGCMRNLYYSVNDLSTTYLRTDACKKMLLYPHRAAEAECRKLKFNLEGRKNKELYLCGAFSSECMLGVYYGVPCFCGAIMNHKAYLDESSCASGGDHADSEGVFVKGALGEGYIISDDLQVMPGSISSCMSMLDKLGIGDDMSSIEERIVTVGSQEILQLLRRSWCSHTALTDVFLSNQGAIGISIIRSAIRKEKEKAIMNVADKKFKLKLVLRKSTEDVLYAEAEPDFINQLLSFLTFPLGSVFNLFVDSTSSSKLENDEKKNTVIADGLVVRNPKSPFPDAKTGGGFVKGPSRFMITDDLVLTPLSHTSCLLFLKTLNVRFDDIEEHVVNVGENEVLNLLKASLISDTALSTLVGNTDVIYSVVQNQEMEVGFGIQANRCYCSFQNLLEGKCKSENHNFMLPSANSNDL</sequence>
<dbReference type="Pfam" id="PF05056">
    <property type="entry name" value="DUF674"/>
    <property type="match status" value="2"/>
</dbReference>
<dbReference type="PANTHER" id="PTHR33103">
    <property type="entry name" value="OS01G0153900 PROTEIN"/>
    <property type="match status" value="1"/>
</dbReference>
<dbReference type="OrthoDB" id="1277335at2759"/>
<proteinExistence type="predicted"/>
<evidence type="ECO:0000313" key="2">
    <source>
        <dbReference type="Proteomes" id="UP000631114"/>
    </source>
</evidence>